<evidence type="ECO:0000259" key="6">
    <source>
        <dbReference type="Pfam" id="PF01276"/>
    </source>
</evidence>
<accession>A0A6J5ZAA4</accession>
<evidence type="ECO:0000256" key="5">
    <source>
        <dbReference type="ARBA" id="ARBA00023239"/>
    </source>
</evidence>
<dbReference type="AlphaFoldDB" id="A0A6J5ZAA4"/>
<evidence type="ECO:0000256" key="4">
    <source>
        <dbReference type="ARBA" id="ARBA00022898"/>
    </source>
</evidence>
<dbReference type="EMBL" id="CAESAN010000014">
    <property type="protein sequence ID" value="CAB4337380.1"/>
    <property type="molecule type" value="Genomic_DNA"/>
</dbReference>
<dbReference type="Pfam" id="PF01276">
    <property type="entry name" value="OKR_DC_1"/>
    <property type="match status" value="1"/>
</dbReference>
<keyword evidence="3" id="KW-0210">Decarboxylase</keyword>
<dbReference type="PANTHER" id="PTHR43277">
    <property type="entry name" value="ARGININE DECARBOXYLASE"/>
    <property type="match status" value="1"/>
</dbReference>
<keyword evidence="4" id="KW-0663">Pyridoxal phosphate</keyword>
<keyword evidence="5" id="KW-0456">Lyase</keyword>
<organism evidence="8">
    <name type="scientific">freshwater metagenome</name>
    <dbReference type="NCBI Taxonomy" id="449393"/>
    <lineage>
        <taxon>unclassified sequences</taxon>
        <taxon>metagenomes</taxon>
        <taxon>ecological metagenomes</taxon>
    </lineage>
</organism>
<evidence type="ECO:0000256" key="1">
    <source>
        <dbReference type="ARBA" id="ARBA00001933"/>
    </source>
</evidence>
<dbReference type="Gene3D" id="3.40.640.10">
    <property type="entry name" value="Type I PLP-dependent aspartate aminotransferase-like (Major domain)"/>
    <property type="match status" value="1"/>
</dbReference>
<dbReference type="InterPro" id="IPR000310">
    <property type="entry name" value="Orn/Lys/Arg_deCO2ase_major_dom"/>
</dbReference>
<evidence type="ECO:0000313" key="8">
    <source>
        <dbReference type="EMBL" id="CAB4337380.1"/>
    </source>
</evidence>
<dbReference type="Pfam" id="PF03711">
    <property type="entry name" value="OKR_DC_1_C"/>
    <property type="match status" value="1"/>
</dbReference>
<evidence type="ECO:0000256" key="3">
    <source>
        <dbReference type="ARBA" id="ARBA00022793"/>
    </source>
</evidence>
<dbReference type="GO" id="GO:0016831">
    <property type="term" value="F:carboxy-lyase activity"/>
    <property type="evidence" value="ECO:0007669"/>
    <property type="project" value="UniProtKB-KW"/>
</dbReference>
<name>A0A6J5ZAA4_9ZZZZ</name>
<dbReference type="InterPro" id="IPR015424">
    <property type="entry name" value="PyrdxlP-dep_Trfase"/>
</dbReference>
<feature type="domain" description="Orn/Lys/Arg decarboxylases family 1 pyridoxal-P attachment site" evidence="6">
    <location>
        <begin position="9"/>
        <end position="173"/>
    </location>
</feature>
<comment type="similarity">
    <text evidence="2">Belongs to the Orn/Lys/Arg decarboxylase class-I family.</text>
</comment>
<gene>
    <name evidence="8" type="ORF">UFOPK3547_00286</name>
</gene>
<dbReference type="PANTHER" id="PTHR43277:SF4">
    <property type="entry name" value="ARGININE DECARBOXYLASE"/>
    <property type="match status" value="1"/>
</dbReference>
<dbReference type="SUPFAM" id="SSF53383">
    <property type="entry name" value="PLP-dependent transferases"/>
    <property type="match status" value="1"/>
</dbReference>
<evidence type="ECO:0000256" key="2">
    <source>
        <dbReference type="ARBA" id="ARBA00010671"/>
    </source>
</evidence>
<reference evidence="8" key="1">
    <citation type="submission" date="2020-05" db="EMBL/GenBank/DDBJ databases">
        <authorList>
            <person name="Chiriac C."/>
            <person name="Salcher M."/>
            <person name="Ghai R."/>
            <person name="Kavagutti S V."/>
        </authorList>
    </citation>
    <scope>NUCLEOTIDE SEQUENCE</scope>
</reference>
<dbReference type="InterPro" id="IPR052357">
    <property type="entry name" value="Orn_Lys_Arg_decarboxylase-I"/>
</dbReference>
<dbReference type="InterPro" id="IPR036633">
    <property type="entry name" value="Prn/Lys/Arg_de-COase_C_sf"/>
</dbReference>
<protein>
    <submittedName>
        <fullName evidence="8">Unannotated protein</fullName>
    </submittedName>
</protein>
<sequence length="345" mass="35954">MALGVEPARLAGLLAANPQVKAAFIVSPTYYGLTADIAGCVEVAHGAGVALIVDQSWGAHLGFSPLLPPSAVGLGADAVLTSTHKLGGSMTQSAILHLCSDERIDEQALVRAIRILRSTSQNTLLIASLDAARRQLATRGSEILSETIELLAETRGRLAQIELIELVDESFVGRPGIAGFDPLRIVIDVRAVGLTGLDFAEAMRSRHDIHAEMATHATAVFMAGPGESRERLNRLVEGVEETVSAVAKPSEPITPIRRPAPSGGCVVPPREAFLGKAEVVAIDDAVGRISCESIAGYPPGIPALLPGERVTAEVVAHLREILAAGSRLHGASDPGLGTVAVLAED</sequence>
<dbReference type="InterPro" id="IPR015421">
    <property type="entry name" value="PyrdxlP-dep_Trfase_major"/>
</dbReference>
<dbReference type="Gene3D" id="3.90.105.10">
    <property type="entry name" value="Molybdopterin biosynthesis moea protein, domain 2"/>
    <property type="match status" value="1"/>
</dbReference>
<evidence type="ECO:0000259" key="7">
    <source>
        <dbReference type="Pfam" id="PF03711"/>
    </source>
</evidence>
<feature type="domain" description="Orn/Lys/Arg decarboxylase C-terminal" evidence="7">
    <location>
        <begin position="274"/>
        <end position="323"/>
    </location>
</feature>
<dbReference type="InterPro" id="IPR008286">
    <property type="entry name" value="Prn/Lys/Arg_de-COase_C"/>
</dbReference>
<dbReference type="SUPFAM" id="SSF55904">
    <property type="entry name" value="Ornithine decarboxylase C-terminal domain"/>
    <property type="match status" value="1"/>
</dbReference>
<proteinExistence type="inferred from homology"/>
<comment type="cofactor">
    <cofactor evidence="1">
        <name>pyridoxal 5'-phosphate</name>
        <dbReference type="ChEBI" id="CHEBI:597326"/>
    </cofactor>
</comment>